<dbReference type="Pfam" id="PF07277">
    <property type="entry name" value="SapC"/>
    <property type="match status" value="1"/>
</dbReference>
<evidence type="ECO:0000313" key="2">
    <source>
        <dbReference type="Proteomes" id="UP000256561"/>
    </source>
</evidence>
<sequence length="260" mass="29220">MAINYIPLDKEKHKDIKIAAKSTFSYAKNTHLAAASIKEFAQLAGTMPIVFIQDPKSLRHHVVAMLGIEQSQNLFLTGESWQGPHIPMNILRYPFDVRPDGDKLGVYIDENSELISDDGQPLFTEAGEASDFLKNRQQFLADLANSEMLTQRFVNKVVELDLLEQIQIRLMYQDGQQRNVTGMLSINEKKVLELSDEQVLELHKSGFLGAMYAIMMSLGQLNRLVELSKETANPVRTMQLSVVRPEAEKADAAEVEKSDA</sequence>
<protein>
    <submittedName>
        <fullName evidence="1">SapC protein</fullName>
    </submittedName>
</protein>
<dbReference type="OrthoDB" id="9806524at2"/>
<name>A0A3D8MFR6_9ALTE</name>
<organism evidence="1 2">
    <name type="scientific">Alteromonas aestuariivivens</name>
    <dbReference type="NCBI Taxonomy" id="1938339"/>
    <lineage>
        <taxon>Bacteria</taxon>
        <taxon>Pseudomonadati</taxon>
        <taxon>Pseudomonadota</taxon>
        <taxon>Gammaproteobacteria</taxon>
        <taxon>Alteromonadales</taxon>
        <taxon>Alteromonadaceae</taxon>
        <taxon>Alteromonas/Salinimonas group</taxon>
        <taxon>Alteromonas</taxon>
    </lineage>
</organism>
<accession>A0A3D8MFR6</accession>
<comment type="caution">
    <text evidence="1">The sequence shown here is derived from an EMBL/GenBank/DDBJ whole genome shotgun (WGS) entry which is preliminary data.</text>
</comment>
<keyword evidence="2" id="KW-1185">Reference proteome</keyword>
<dbReference type="AlphaFoldDB" id="A0A3D8MFR6"/>
<dbReference type="InterPro" id="IPR010836">
    <property type="entry name" value="SapC"/>
</dbReference>
<gene>
    <name evidence="1" type="ORF">DXV75_00905</name>
</gene>
<dbReference type="Proteomes" id="UP000256561">
    <property type="component" value="Unassembled WGS sequence"/>
</dbReference>
<reference evidence="2" key="1">
    <citation type="submission" date="2018-08" db="EMBL/GenBank/DDBJ databases">
        <authorList>
            <person name="Zhang J."/>
            <person name="Du Z.-J."/>
        </authorList>
    </citation>
    <scope>NUCLEOTIDE SEQUENCE [LARGE SCALE GENOMIC DNA]</scope>
    <source>
        <strain evidence="2">KCTC 52655</strain>
    </source>
</reference>
<dbReference type="RefSeq" id="WP_115591348.1">
    <property type="nucleotide sequence ID" value="NZ_QRHA01000001.1"/>
</dbReference>
<proteinExistence type="predicted"/>
<dbReference type="EMBL" id="QRHA01000001">
    <property type="protein sequence ID" value="RDV29058.1"/>
    <property type="molecule type" value="Genomic_DNA"/>
</dbReference>
<evidence type="ECO:0000313" key="1">
    <source>
        <dbReference type="EMBL" id="RDV29058.1"/>
    </source>
</evidence>